<gene>
    <name evidence="1" type="ORF">KQI75_00575</name>
</gene>
<protein>
    <recommendedName>
        <fullName evidence="3">3D domain-containing protein</fullName>
    </recommendedName>
</protein>
<keyword evidence="2" id="KW-1185">Reference proteome</keyword>
<comment type="caution">
    <text evidence="1">The sequence shown here is derived from an EMBL/GenBank/DDBJ whole genome shotgun (WGS) entry which is preliminary data.</text>
</comment>
<evidence type="ECO:0000313" key="1">
    <source>
        <dbReference type="EMBL" id="MBU5489131.1"/>
    </source>
</evidence>
<dbReference type="RefSeq" id="WP_216468744.1">
    <property type="nucleotide sequence ID" value="NZ_JAHLQI010000001.1"/>
</dbReference>
<evidence type="ECO:0008006" key="3">
    <source>
        <dbReference type="Google" id="ProtNLM"/>
    </source>
</evidence>
<sequence length="117" mass="12276">MMIGYNATVTVYNKSLTDDAVAWEPTTVNGVYTEDVRAINASSTTTASAPATLVDFPADAWAECTVHQGDYIVVGGCDIGAFTGNAAALIDAGGRQVENVSKYLFGTPLDHVEVTAR</sequence>
<name>A0ABS6EPT1_9FIRM</name>
<proteinExistence type="predicted"/>
<reference evidence="1 2" key="1">
    <citation type="submission" date="2021-06" db="EMBL/GenBank/DDBJ databases">
        <authorList>
            <person name="Sun Q."/>
            <person name="Li D."/>
        </authorList>
    </citation>
    <scope>NUCLEOTIDE SEQUENCE [LARGE SCALE GENOMIC DNA]</scope>
    <source>
        <strain evidence="1 2">MSJd-7</strain>
    </source>
</reference>
<dbReference type="Proteomes" id="UP000783588">
    <property type="component" value="Unassembled WGS sequence"/>
</dbReference>
<organism evidence="1 2">
    <name type="scientific">Butyricicoccus intestinisimiae</name>
    <dbReference type="NCBI Taxonomy" id="2841509"/>
    <lineage>
        <taxon>Bacteria</taxon>
        <taxon>Bacillati</taxon>
        <taxon>Bacillota</taxon>
        <taxon>Clostridia</taxon>
        <taxon>Eubacteriales</taxon>
        <taxon>Butyricicoccaceae</taxon>
        <taxon>Butyricicoccus</taxon>
    </lineage>
</organism>
<accession>A0ABS6EPT1</accession>
<evidence type="ECO:0000313" key="2">
    <source>
        <dbReference type="Proteomes" id="UP000783588"/>
    </source>
</evidence>
<dbReference type="EMBL" id="JAHLQI010000001">
    <property type="protein sequence ID" value="MBU5489131.1"/>
    <property type="molecule type" value="Genomic_DNA"/>
</dbReference>